<reference evidence="2 3" key="1">
    <citation type="journal article" date="2014" name="Genome Biol. Evol.">
        <title>The genome of the myxosporean Thelohanellus kitauei shows adaptations to nutrient acquisition within its fish host.</title>
        <authorList>
            <person name="Yang Y."/>
            <person name="Xiong J."/>
            <person name="Zhou Z."/>
            <person name="Huo F."/>
            <person name="Miao W."/>
            <person name="Ran C."/>
            <person name="Liu Y."/>
            <person name="Zhang J."/>
            <person name="Feng J."/>
            <person name="Wang M."/>
            <person name="Wang M."/>
            <person name="Wang L."/>
            <person name="Yao B."/>
        </authorList>
    </citation>
    <scope>NUCLEOTIDE SEQUENCE [LARGE SCALE GENOMIC DNA]</scope>
    <source>
        <strain evidence="2">Wuqing</strain>
    </source>
</reference>
<organism evidence="2 3">
    <name type="scientific">Thelohanellus kitauei</name>
    <name type="common">Myxosporean</name>
    <dbReference type="NCBI Taxonomy" id="669202"/>
    <lineage>
        <taxon>Eukaryota</taxon>
        <taxon>Metazoa</taxon>
        <taxon>Cnidaria</taxon>
        <taxon>Myxozoa</taxon>
        <taxon>Myxosporea</taxon>
        <taxon>Bivalvulida</taxon>
        <taxon>Platysporina</taxon>
        <taxon>Myxobolidae</taxon>
        <taxon>Thelohanellus</taxon>
    </lineage>
</organism>
<dbReference type="AlphaFoldDB" id="A0A0C2NHN8"/>
<dbReference type="Proteomes" id="UP000031668">
    <property type="component" value="Unassembled WGS sequence"/>
</dbReference>
<gene>
    <name evidence="2" type="ORF">RF11_06097</name>
</gene>
<feature type="region of interest" description="Disordered" evidence="1">
    <location>
        <begin position="130"/>
        <end position="162"/>
    </location>
</feature>
<name>A0A0C2NHN8_THEKT</name>
<evidence type="ECO:0000313" key="3">
    <source>
        <dbReference type="Proteomes" id="UP000031668"/>
    </source>
</evidence>
<evidence type="ECO:0000313" key="2">
    <source>
        <dbReference type="EMBL" id="KII73537.1"/>
    </source>
</evidence>
<protein>
    <submittedName>
        <fullName evidence="2">Uncharacterized protein</fullName>
    </submittedName>
</protein>
<comment type="caution">
    <text evidence="2">The sequence shown here is derived from an EMBL/GenBank/DDBJ whole genome shotgun (WGS) entry which is preliminary data.</text>
</comment>
<accession>A0A0C2NHN8</accession>
<proteinExistence type="predicted"/>
<feature type="compositionally biased region" description="Basic and acidic residues" evidence="1">
    <location>
        <begin position="132"/>
        <end position="148"/>
    </location>
</feature>
<dbReference type="EMBL" id="JWZT01000789">
    <property type="protein sequence ID" value="KII73537.1"/>
    <property type="molecule type" value="Genomic_DNA"/>
</dbReference>
<feature type="compositionally biased region" description="Polar residues" evidence="1">
    <location>
        <begin position="149"/>
        <end position="161"/>
    </location>
</feature>
<keyword evidence="3" id="KW-1185">Reference proteome</keyword>
<evidence type="ECO:0000256" key="1">
    <source>
        <dbReference type="SAM" id="MobiDB-lite"/>
    </source>
</evidence>
<sequence>MSNVTDLSHFVTNPAGVRQWLDTIKTNIDSCPAVIEKPRVQVIPEHSNDHDVPTFPPDNKGEDVISSSTEKDHGVVLNGTAQSEPNDQDIIPIVTDTTDSATVTTQSQNPMKDVTITSSENPNETAVPIRTAKQDENRAPSDTNEKIKTSVQTESNDSQNDTVHKFVNDSNINHLPSRKDETNLSAVVSNTNTTQKNTVKFI</sequence>